<dbReference type="PANTHER" id="PTHR43737">
    <property type="entry name" value="BLL7424 PROTEIN"/>
    <property type="match status" value="1"/>
</dbReference>
<dbReference type="Gene3D" id="3.40.720.10">
    <property type="entry name" value="Alkaline Phosphatase, subunit A"/>
    <property type="match status" value="1"/>
</dbReference>
<accession>A0A918WL56</accession>
<reference evidence="1" key="2">
    <citation type="submission" date="2020-09" db="EMBL/GenBank/DDBJ databases">
        <authorList>
            <person name="Sun Q."/>
            <person name="Kim S."/>
        </authorList>
    </citation>
    <scope>NUCLEOTIDE SEQUENCE</scope>
    <source>
        <strain evidence="1">KCTC 12988</strain>
    </source>
</reference>
<comment type="caution">
    <text evidence="1">The sequence shown here is derived from an EMBL/GenBank/DDBJ whole genome shotgun (WGS) entry which is preliminary data.</text>
</comment>
<dbReference type="InterPro" id="IPR006311">
    <property type="entry name" value="TAT_signal"/>
</dbReference>
<dbReference type="PANTHER" id="PTHR43737:SF1">
    <property type="entry name" value="DUF1501 DOMAIN-CONTAINING PROTEIN"/>
    <property type="match status" value="1"/>
</dbReference>
<dbReference type="RefSeq" id="WP_189570202.1">
    <property type="nucleotide sequence ID" value="NZ_BMXI01000010.1"/>
</dbReference>
<name>A0A918WL56_9BACT</name>
<dbReference type="SUPFAM" id="SSF53649">
    <property type="entry name" value="Alkaline phosphatase-like"/>
    <property type="match status" value="1"/>
</dbReference>
<dbReference type="Pfam" id="PF07394">
    <property type="entry name" value="DUF1501"/>
    <property type="match status" value="1"/>
</dbReference>
<evidence type="ECO:0000313" key="2">
    <source>
        <dbReference type="Proteomes" id="UP000644507"/>
    </source>
</evidence>
<protein>
    <submittedName>
        <fullName evidence="1">Sulfatase</fullName>
    </submittedName>
</protein>
<gene>
    <name evidence="1" type="ORF">GCM10007100_23950</name>
</gene>
<dbReference type="InterPro" id="IPR010869">
    <property type="entry name" value="DUF1501"/>
</dbReference>
<evidence type="ECO:0000313" key="1">
    <source>
        <dbReference type="EMBL" id="GHC56415.1"/>
    </source>
</evidence>
<proteinExistence type="predicted"/>
<dbReference type="AlphaFoldDB" id="A0A918WL56"/>
<sequence length="493" mass="54341">MNTPTIDDFLGINRRHFFKSSAAGVGGIALSSLLQNSLGAGKEIPSGLADLAPKAKRVIYLFQSGGPAQHDLFDDKPLLREMNGQQLPSEVRAGQRLTGMSAMQSSLPLAGSHFSFGKYGQSGAEFSELLPYHREIADDICIVKSMYTEAINHDPAITFFQTGSQIAGRPSFGSWISYGLGSLNENLPSFIVLVSAGQGGQPLYSRLWGSGFLDSKHQGVQFRSGKDPVLYLSNPEGICRTSRRSTLDALNKLNRQQFEREIDPEIESRIAQYEMAYRMQTSVPDTTDLSDEPDSTFELYGEDSRKPGTFAANCLLARRLAEKGTRFIQLYHQGWDHHGGLPKGIRNQAQEVDQASAALIKDLKQRGLLEDTLVVWGGEFGRTAYSQGTLTATDYGRDHHPRCFTMWLAGGGVKPGLTFGKTDPYGYNIVDAGGVPISPDKHHYHPDAVHVHDLQATILHLLGVDHTQLTHKYQGRRFRLTDVHGKVVKQILT</sequence>
<keyword evidence="2" id="KW-1185">Reference proteome</keyword>
<dbReference type="Proteomes" id="UP000644507">
    <property type="component" value="Unassembled WGS sequence"/>
</dbReference>
<reference evidence="1" key="1">
    <citation type="journal article" date="2014" name="Int. J. Syst. Evol. Microbiol.">
        <title>Complete genome sequence of Corynebacterium casei LMG S-19264T (=DSM 44701T), isolated from a smear-ripened cheese.</title>
        <authorList>
            <consortium name="US DOE Joint Genome Institute (JGI-PGF)"/>
            <person name="Walter F."/>
            <person name="Albersmeier A."/>
            <person name="Kalinowski J."/>
            <person name="Ruckert C."/>
        </authorList>
    </citation>
    <scope>NUCLEOTIDE SEQUENCE</scope>
    <source>
        <strain evidence="1">KCTC 12988</strain>
    </source>
</reference>
<dbReference type="PROSITE" id="PS51318">
    <property type="entry name" value="TAT"/>
    <property type="match status" value="1"/>
</dbReference>
<dbReference type="EMBL" id="BMXI01000010">
    <property type="protein sequence ID" value="GHC56415.1"/>
    <property type="molecule type" value="Genomic_DNA"/>
</dbReference>
<organism evidence="1 2">
    <name type="scientific">Roseibacillus persicicus</name>
    <dbReference type="NCBI Taxonomy" id="454148"/>
    <lineage>
        <taxon>Bacteria</taxon>
        <taxon>Pseudomonadati</taxon>
        <taxon>Verrucomicrobiota</taxon>
        <taxon>Verrucomicrobiia</taxon>
        <taxon>Verrucomicrobiales</taxon>
        <taxon>Verrucomicrobiaceae</taxon>
        <taxon>Roseibacillus</taxon>
    </lineage>
</organism>
<dbReference type="InterPro" id="IPR017850">
    <property type="entry name" value="Alkaline_phosphatase_core_sf"/>
</dbReference>